<evidence type="ECO:0000313" key="4">
    <source>
        <dbReference type="Proteomes" id="UP000186235"/>
    </source>
</evidence>
<accession>A0A1N6T6G1</accession>
<organism evidence="3 4">
    <name type="scientific">Cellulosimicrobium aquatile</name>
    <dbReference type="NCBI Taxonomy" id="1612203"/>
    <lineage>
        <taxon>Bacteria</taxon>
        <taxon>Bacillati</taxon>
        <taxon>Actinomycetota</taxon>
        <taxon>Actinomycetes</taxon>
        <taxon>Micrococcales</taxon>
        <taxon>Promicromonosporaceae</taxon>
        <taxon>Cellulosimicrobium</taxon>
    </lineage>
</organism>
<dbReference type="AlphaFoldDB" id="A0A1N6T6G1"/>
<dbReference type="InterPro" id="IPR050921">
    <property type="entry name" value="T4SS_GSP_E_ATPase"/>
</dbReference>
<proteinExistence type="inferred from homology"/>
<dbReference type="Proteomes" id="UP000186235">
    <property type="component" value="Unassembled WGS sequence"/>
</dbReference>
<dbReference type="InterPro" id="IPR001482">
    <property type="entry name" value="T2SS/T4SS_dom"/>
</dbReference>
<dbReference type="PANTHER" id="PTHR30486:SF6">
    <property type="entry name" value="TYPE IV PILUS RETRACTATION ATPASE PILT"/>
    <property type="match status" value="1"/>
</dbReference>
<dbReference type="Pfam" id="PF00437">
    <property type="entry name" value="T2SSE"/>
    <property type="match status" value="1"/>
</dbReference>
<protein>
    <submittedName>
        <fullName evidence="3">Pilus assembly protein CpaF</fullName>
    </submittedName>
</protein>
<dbReference type="GO" id="GO:0016887">
    <property type="term" value="F:ATP hydrolysis activity"/>
    <property type="evidence" value="ECO:0007669"/>
    <property type="project" value="InterPro"/>
</dbReference>
<dbReference type="Gene3D" id="3.30.450.380">
    <property type="match status" value="1"/>
</dbReference>
<evidence type="ECO:0000256" key="1">
    <source>
        <dbReference type="ARBA" id="ARBA00006611"/>
    </source>
</evidence>
<reference evidence="4" key="1">
    <citation type="submission" date="2017-01" db="EMBL/GenBank/DDBJ databases">
        <authorList>
            <person name="Varghese N."/>
            <person name="Submissions S."/>
        </authorList>
    </citation>
    <scope>NUCLEOTIDE SEQUENCE [LARGE SCALE GENOMIC DNA]</scope>
    <source>
        <strain evidence="4">3bp</strain>
    </source>
</reference>
<dbReference type="InterPro" id="IPR027417">
    <property type="entry name" value="P-loop_NTPase"/>
</dbReference>
<dbReference type="PANTHER" id="PTHR30486">
    <property type="entry name" value="TWITCHING MOTILITY PROTEIN PILT"/>
    <property type="match status" value="1"/>
</dbReference>
<sequence>MLDMSTDTHAVGVLEGEVRELVRRRGVDPARDRAAVDQLVRDVVADYETRSALGAVAPLADPAAAGRAVVDAVAGLGPLQPYLDDPEIEEIWINAPSQVFVARSGSSELTTTILTAQQVRDLVEQMLRSSGRRLDLSSPFVDACLPGGERLHVVIPDVTRSEWAVNIRKHVVRASHLDDLVRLGALPPQAAAFLDASVRAGLNILVAGATQAGKTTMLNALAGSVPPAQRVVTCEEVFELRFAVRDVVSLQCRQPSLEGTGEIPLRRLVKEALRMRPDRIVIGEVREAESLDLLVALNAGVPGMCTIHANSAREAITKMCTLPLLAGENVSDRFVVPTVASAIDLVVHLGVDADGRRGVREILGVTGRVEQGVVEAAEIFVRSGDRLVRAGGFPPRAERFARAGIDLAAVLRAGPAGADVLDGAAPTRVG</sequence>
<dbReference type="CDD" id="cd01130">
    <property type="entry name" value="VirB11-like_ATPase"/>
    <property type="match status" value="1"/>
</dbReference>
<feature type="domain" description="Bacterial type II secretion system protein E" evidence="2">
    <location>
        <begin position="75"/>
        <end position="347"/>
    </location>
</feature>
<comment type="similarity">
    <text evidence="1">Belongs to the GSP E family.</text>
</comment>
<keyword evidence="4" id="KW-1185">Reference proteome</keyword>
<dbReference type="SUPFAM" id="SSF52540">
    <property type="entry name" value="P-loop containing nucleoside triphosphate hydrolases"/>
    <property type="match status" value="1"/>
</dbReference>
<evidence type="ECO:0000259" key="2">
    <source>
        <dbReference type="Pfam" id="PF00437"/>
    </source>
</evidence>
<dbReference type="EMBL" id="FTMI01000004">
    <property type="protein sequence ID" value="SIQ48909.1"/>
    <property type="molecule type" value="Genomic_DNA"/>
</dbReference>
<evidence type="ECO:0000313" key="3">
    <source>
        <dbReference type="EMBL" id="SIQ48909.1"/>
    </source>
</evidence>
<gene>
    <name evidence="3" type="ORF">SAMN05518682_2709</name>
</gene>
<dbReference type="Gene3D" id="3.40.50.300">
    <property type="entry name" value="P-loop containing nucleotide triphosphate hydrolases"/>
    <property type="match status" value="1"/>
</dbReference>
<name>A0A1N6T6G1_9MICO</name>